<feature type="domain" description="PH" evidence="2">
    <location>
        <begin position="308"/>
        <end position="434"/>
    </location>
</feature>
<dbReference type="Pfam" id="PF00169">
    <property type="entry name" value="PH"/>
    <property type="match status" value="1"/>
</dbReference>
<evidence type="ECO:0008006" key="6">
    <source>
        <dbReference type="Google" id="ProtNLM"/>
    </source>
</evidence>
<dbReference type="Proteomes" id="UP000654370">
    <property type="component" value="Unassembled WGS sequence"/>
</dbReference>
<feature type="compositionally biased region" description="Low complexity" evidence="1">
    <location>
        <begin position="458"/>
        <end position="473"/>
    </location>
</feature>
<proteinExistence type="predicted"/>
<evidence type="ECO:0000313" key="5">
    <source>
        <dbReference type="Proteomes" id="UP000654370"/>
    </source>
</evidence>
<evidence type="ECO:0000256" key="1">
    <source>
        <dbReference type="SAM" id="MobiDB-lite"/>
    </source>
</evidence>
<feature type="domain" description="DH" evidence="3">
    <location>
        <begin position="81"/>
        <end position="279"/>
    </location>
</feature>
<feature type="region of interest" description="Disordered" evidence="1">
    <location>
        <begin position="445"/>
        <end position="505"/>
    </location>
</feature>
<sequence>MLRRRSKDIQSTTSSSGSSFYPHRSSDSLSRTNTITSARSNNSSIMQEKLLEDMSIIDDLYNDFADQVETDFYEVEVRYRDREQSIQDIYASEIEYLALLQHGSEMFEQKMRVQVQQQSKKGGILSGNKIICTDQDINILFGNHHEILAAHRRFLEDLEERFRIWGPTQLISDVFRDFLPKLAMCTQKRLQTFAASVMALDRLMKLPIFRKFIEACQTESAHSHITLMDIFKAQVQRLTSYAPSLRALAQNTDPLHPDYTHMLRCTTKFEALNQDMYSSLDDISRLCDAYEATLIIRESPLLLMENRRLYLRGDLIKLTGSDNSHTEPRAVFLFNDILIHGRLNKDGTVAYRGQIELTTSVARASNTESNKRSHCFEVIATEKQVSSTMAVGGAPNMLFSSGSLVSTTQVSHMFQARSREEQSMWVTELQRLISNCKEKKAKFSATTTIRQSSDVPPSLSRSTTSSSSSTAASGGEAFDLRGKPLYKKMNSKSSTRGINSHEFMP</sequence>
<comment type="caution">
    <text evidence="4">The sequence shown here is derived from an EMBL/GenBank/DDBJ whole genome shotgun (WGS) entry which is preliminary data.</text>
</comment>
<dbReference type="PROSITE" id="PS50003">
    <property type="entry name" value="PH_DOMAIN"/>
    <property type="match status" value="1"/>
</dbReference>
<dbReference type="InterPro" id="IPR001849">
    <property type="entry name" value="PH_domain"/>
</dbReference>
<dbReference type="GO" id="GO:0005737">
    <property type="term" value="C:cytoplasm"/>
    <property type="evidence" value="ECO:0007669"/>
    <property type="project" value="TreeGrafter"/>
</dbReference>
<reference evidence="4" key="1">
    <citation type="submission" date="2020-12" db="EMBL/GenBank/DDBJ databases">
        <title>Metabolic potential, ecology and presence of endohyphal bacteria is reflected in genomic diversity of Mucoromycotina.</title>
        <authorList>
            <person name="Muszewska A."/>
            <person name="Okrasinska A."/>
            <person name="Steczkiewicz K."/>
            <person name="Drgas O."/>
            <person name="Orlowska M."/>
            <person name="Perlinska-Lenart U."/>
            <person name="Aleksandrzak-Piekarczyk T."/>
            <person name="Szatraj K."/>
            <person name="Zielenkiewicz U."/>
            <person name="Pilsyk S."/>
            <person name="Malc E."/>
            <person name="Mieczkowski P."/>
            <person name="Kruszewska J.S."/>
            <person name="Biernat P."/>
            <person name="Pawlowska J."/>
        </authorList>
    </citation>
    <scope>NUCLEOTIDE SEQUENCE</scope>
    <source>
        <strain evidence="4">WA0000067209</strain>
    </source>
</reference>
<dbReference type="GO" id="GO:0005085">
    <property type="term" value="F:guanyl-nucleotide exchange factor activity"/>
    <property type="evidence" value="ECO:0007669"/>
    <property type="project" value="InterPro"/>
</dbReference>
<dbReference type="Gene3D" id="2.30.29.30">
    <property type="entry name" value="Pleckstrin-homology domain (PH domain)/Phosphotyrosine-binding domain (PTB)"/>
    <property type="match status" value="1"/>
</dbReference>
<feature type="region of interest" description="Disordered" evidence="1">
    <location>
        <begin position="1"/>
        <end position="35"/>
    </location>
</feature>
<dbReference type="InterPro" id="IPR035899">
    <property type="entry name" value="DBL_dom_sf"/>
</dbReference>
<protein>
    <recommendedName>
        <fullName evidence="6">DH domain-containing protein</fullName>
    </recommendedName>
</protein>
<evidence type="ECO:0000259" key="2">
    <source>
        <dbReference type="PROSITE" id="PS50003"/>
    </source>
</evidence>
<evidence type="ECO:0000313" key="4">
    <source>
        <dbReference type="EMBL" id="KAG2185755.1"/>
    </source>
</evidence>
<dbReference type="SMART" id="SM00233">
    <property type="entry name" value="PH"/>
    <property type="match status" value="1"/>
</dbReference>
<dbReference type="Gene3D" id="1.20.900.10">
    <property type="entry name" value="Dbl homology (DH) domain"/>
    <property type="match status" value="1"/>
</dbReference>
<dbReference type="EMBL" id="JAEPQZ010000001">
    <property type="protein sequence ID" value="KAG2185755.1"/>
    <property type="molecule type" value="Genomic_DNA"/>
</dbReference>
<dbReference type="InterPro" id="IPR000219">
    <property type="entry name" value="DH_dom"/>
</dbReference>
<dbReference type="PANTHER" id="PTHR12673">
    <property type="entry name" value="FACIOGENITAL DYSPLASIA PROTEIN"/>
    <property type="match status" value="1"/>
</dbReference>
<dbReference type="PANTHER" id="PTHR12673:SF159">
    <property type="entry name" value="LD03170P"/>
    <property type="match status" value="1"/>
</dbReference>
<dbReference type="SUPFAM" id="SSF48065">
    <property type="entry name" value="DBL homology domain (DH-domain)"/>
    <property type="match status" value="1"/>
</dbReference>
<dbReference type="InterPro" id="IPR051092">
    <property type="entry name" value="FYVE_RhoGEF_PH"/>
</dbReference>
<organism evidence="4 5">
    <name type="scientific">Mortierella isabellina</name>
    <name type="common">Filamentous fungus</name>
    <name type="synonym">Umbelopsis isabellina</name>
    <dbReference type="NCBI Taxonomy" id="91625"/>
    <lineage>
        <taxon>Eukaryota</taxon>
        <taxon>Fungi</taxon>
        <taxon>Fungi incertae sedis</taxon>
        <taxon>Mucoromycota</taxon>
        <taxon>Mucoromycotina</taxon>
        <taxon>Umbelopsidomycetes</taxon>
        <taxon>Umbelopsidales</taxon>
        <taxon>Umbelopsidaceae</taxon>
        <taxon>Umbelopsis</taxon>
    </lineage>
</organism>
<dbReference type="Pfam" id="PF00621">
    <property type="entry name" value="RhoGEF"/>
    <property type="match status" value="1"/>
</dbReference>
<gene>
    <name evidence="4" type="ORF">INT43_002190</name>
</gene>
<name>A0A8H7Q570_MORIS</name>
<dbReference type="CDD" id="cd00821">
    <property type="entry name" value="PH"/>
    <property type="match status" value="1"/>
</dbReference>
<evidence type="ECO:0000259" key="3">
    <source>
        <dbReference type="PROSITE" id="PS50010"/>
    </source>
</evidence>
<dbReference type="SMART" id="SM00325">
    <property type="entry name" value="RhoGEF"/>
    <property type="match status" value="1"/>
</dbReference>
<dbReference type="OrthoDB" id="660555at2759"/>
<dbReference type="SUPFAM" id="SSF50729">
    <property type="entry name" value="PH domain-like"/>
    <property type="match status" value="1"/>
</dbReference>
<dbReference type="InterPro" id="IPR011993">
    <property type="entry name" value="PH-like_dom_sf"/>
</dbReference>
<dbReference type="PROSITE" id="PS50010">
    <property type="entry name" value="DH_2"/>
    <property type="match status" value="1"/>
</dbReference>
<dbReference type="AlphaFoldDB" id="A0A8H7Q570"/>
<keyword evidence="5" id="KW-1185">Reference proteome</keyword>
<accession>A0A8H7Q570</accession>
<feature type="compositionally biased region" description="Polar residues" evidence="1">
    <location>
        <begin position="445"/>
        <end position="455"/>
    </location>
</feature>